<evidence type="ECO:0000313" key="11">
    <source>
        <dbReference type="RefSeq" id="XP_022131367.1"/>
    </source>
</evidence>
<dbReference type="PANTHER" id="PTHR19359">
    <property type="entry name" value="CYTOCHROME B5"/>
    <property type="match status" value="1"/>
</dbReference>
<dbReference type="InterPro" id="IPR050668">
    <property type="entry name" value="Cytochrome_b5"/>
</dbReference>
<dbReference type="OrthoDB" id="260519at2759"/>
<dbReference type="AlphaFoldDB" id="A0A6J1BQT8"/>
<keyword evidence="10" id="KW-1185">Reference proteome</keyword>
<dbReference type="PROSITE" id="PS00191">
    <property type="entry name" value="CYTOCHROME_B5_1"/>
    <property type="match status" value="1"/>
</dbReference>
<dbReference type="SMART" id="SM01117">
    <property type="entry name" value="Cyt-b5"/>
    <property type="match status" value="1"/>
</dbReference>
<dbReference type="GO" id="GO:0020037">
    <property type="term" value="F:heme binding"/>
    <property type="evidence" value="ECO:0007669"/>
    <property type="project" value="UniProtKB-UniRule"/>
</dbReference>
<keyword evidence="5 8" id="KW-0408">Iron</keyword>
<evidence type="ECO:0000313" key="10">
    <source>
        <dbReference type="Proteomes" id="UP000504603"/>
    </source>
</evidence>
<feature type="transmembrane region" description="Helical" evidence="8">
    <location>
        <begin position="109"/>
        <end position="128"/>
    </location>
</feature>
<evidence type="ECO:0000259" key="9">
    <source>
        <dbReference type="PROSITE" id="PS50255"/>
    </source>
</evidence>
<dbReference type="PANTHER" id="PTHR19359:SF25">
    <property type="entry name" value="CYTOCHROME B5 HEME-BINDING DOMAIN-CONTAINING PROTEIN"/>
    <property type="match status" value="1"/>
</dbReference>
<evidence type="ECO:0000256" key="6">
    <source>
        <dbReference type="ARBA" id="ARBA00023136"/>
    </source>
</evidence>
<dbReference type="Gene3D" id="3.10.120.10">
    <property type="entry name" value="Cytochrome b5-like heme/steroid binding domain"/>
    <property type="match status" value="1"/>
</dbReference>
<dbReference type="InterPro" id="IPR018506">
    <property type="entry name" value="Cyt_B5_heme-BS"/>
</dbReference>
<dbReference type="GeneID" id="111004609"/>
<dbReference type="Pfam" id="PF00173">
    <property type="entry name" value="Cyt-b5"/>
    <property type="match status" value="1"/>
</dbReference>
<dbReference type="GO" id="GO:0016020">
    <property type="term" value="C:membrane"/>
    <property type="evidence" value="ECO:0007669"/>
    <property type="project" value="UniProtKB-SubCell"/>
</dbReference>
<dbReference type="GO" id="GO:0046872">
    <property type="term" value="F:metal ion binding"/>
    <property type="evidence" value="ECO:0007669"/>
    <property type="project" value="UniProtKB-UniRule"/>
</dbReference>
<keyword evidence="2 8" id="KW-0349">Heme</keyword>
<dbReference type="PROSITE" id="PS50255">
    <property type="entry name" value="CYTOCHROME_B5_2"/>
    <property type="match status" value="1"/>
</dbReference>
<comment type="subcellular location">
    <subcellularLocation>
        <location evidence="1">Membrane</location>
    </subcellularLocation>
</comment>
<sequence length="131" mass="14508">MPSISNLYSIQEISHHSSNDDCWIVIDGKVYDLTSYLDEHPGGDDVILAATGRDATDDFEDAGHSKDARELMQKFYIGELDASSSAIPELKTEQLDDYAARVQGLAKQYWAAPVAMLGISVVIGWLFLRNK</sequence>
<evidence type="ECO:0000256" key="5">
    <source>
        <dbReference type="ARBA" id="ARBA00023004"/>
    </source>
</evidence>
<evidence type="ECO:0000256" key="4">
    <source>
        <dbReference type="ARBA" id="ARBA00022723"/>
    </source>
</evidence>
<accession>A0A6J1BQT8</accession>
<evidence type="ECO:0000256" key="7">
    <source>
        <dbReference type="ARBA" id="ARBA00038168"/>
    </source>
</evidence>
<protein>
    <submittedName>
        <fullName evidence="11">Cytochrome b5</fullName>
    </submittedName>
</protein>
<dbReference type="InterPro" id="IPR001199">
    <property type="entry name" value="Cyt_B5-like_heme/steroid-bd"/>
</dbReference>
<gene>
    <name evidence="11" type="primary">LOC111004609</name>
</gene>
<dbReference type="Proteomes" id="UP000504603">
    <property type="component" value="Unplaced"/>
</dbReference>
<organism evidence="10 11">
    <name type="scientific">Momordica charantia</name>
    <name type="common">Bitter gourd</name>
    <name type="synonym">Balsam pear</name>
    <dbReference type="NCBI Taxonomy" id="3673"/>
    <lineage>
        <taxon>Eukaryota</taxon>
        <taxon>Viridiplantae</taxon>
        <taxon>Streptophyta</taxon>
        <taxon>Embryophyta</taxon>
        <taxon>Tracheophyta</taxon>
        <taxon>Spermatophyta</taxon>
        <taxon>Magnoliopsida</taxon>
        <taxon>eudicotyledons</taxon>
        <taxon>Gunneridae</taxon>
        <taxon>Pentapetalae</taxon>
        <taxon>rosids</taxon>
        <taxon>fabids</taxon>
        <taxon>Cucurbitales</taxon>
        <taxon>Cucurbitaceae</taxon>
        <taxon>Momordiceae</taxon>
        <taxon>Momordica</taxon>
    </lineage>
</organism>
<evidence type="ECO:0000256" key="8">
    <source>
        <dbReference type="RuleBase" id="RU362121"/>
    </source>
</evidence>
<keyword evidence="6 8" id="KW-0472">Membrane</keyword>
<proteinExistence type="inferred from homology"/>
<keyword evidence="4 8" id="KW-0479">Metal-binding</keyword>
<keyword evidence="3 8" id="KW-0812">Transmembrane</keyword>
<evidence type="ECO:0000256" key="3">
    <source>
        <dbReference type="ARBA" id="ARBA00022692"/>
    </source>
</evidence>
<evidence type="ECO:0000256" key="2">
    <source>
        <dbReference type="ARBA" id="ARBA00022617"/>
    </source>
</evidence>
<dbReference type="InterPro" id="IPR036400">
    <property type="entry name" value="Cyt_B5-like_heme/steroid_sf"/>
</dbReference>
<dbReference type="RefSeq" id="XP_022131367.1">
    <property type="nucleotide sequence ID" value="XM_022275675.1"/>
</dbReference>
<keyword evidence="8" id="KW-1133">Transmembrane helix</keyword>
<feature type="domain" description="Cytochrome b5 heme-binding" evidence="9">
    <location>
        <begin position="5"/>
        <end position="81"/>
    </location>
</feature>
<dbReference type="KEGG" id="mcha:111004609"/>
<dbReference type="FunFam" id="3.10.120.10:FF:000002">
    <property type="entry name" value="Cytochrome b5 type B"/>
    <property type="match status" value="1"/>
</dbReference>
<dbReference type="PRINTS" id="PR00363">
    <property type="entry name" value="CYTOCHROMEB5"/>
</dbReference>
<dbReference type="SUPFAM" id="SSF55856">
    <property type="entry name" value="Cytochrome b5-like heme/steroid binding domain"/>
    <property type="match status" value="1"/>
</dbReference>
<reference evidence="11" key="1">
    <citation type="submission" date="2025-08" db="UniProtKB">
        <authorList>
            <consortium name="RefSeq"/>
        </authorList>
    </citation>
    <scope>IDENTIFICATION</scope>
    <source>
        <strain evidence="11">OHB3-1</strain>
    </source>
</reference>
<name>A0A6J1BQT8_MOMCH</name>
<comment type="similarity">
    <text evidence="7 8">Belongs to the cytochrome b5 family.</text>
</comment>
<evidence type="ECO:0000256" key="1">
    <source>
        <dbReference type="ARBA" id="ARBA00004370"/>
    </source>
</evidence>